<evidence type="ECO:0000313" key="7">
    <source>
        <dbReference type="EMBL" id="GAA4077596.1"/>
    </source>
</evidence>
<name>A0ABP7VZ33_9BACI</name>
<dbReference type="InterPro" id="IPR011059">
    <property type="entry name" value="Metal-dep_hydrolase_composite"/>
</dbReference>
<dbReference type="Pfam" id="PF01979">
    <property type="entry name" value="Amidohydro_1"/>
    <property type="match status" value="1"/>
</dbReference>
<dbReference type="EMBL" id="BAABDL010000123">
    <property type="protein sequence ID" value="GAA4077596.1"/>
    <property type="molecule type" value="Genomic_DNA"/>
</dbReference>
<dbReference type="InterPro" id="IPR006680">
    <property type="entry name" value="Amidohydro-rel"/>
</dbReference>
<accession>A0ABP7VZ33</accession>
<evidence type="ECO:0000256" key="4">
    <source>
        <dbReference type="ARBA" id="ARBA00023277"/>
    </source>
</evidence>
<dbReference type="Gene3D" id="2.30.40.10">
    <property type="entry name" value="Urease, subunit C, domain 1"/>
    <property type="match status" value="1"/>
</dbReference>
<dbReference type="Proteomes" id="UP001501734">
    <property type="component" value="Unassembled WGS sequence"/>
</dbReference>
<evidence type="ECO:0000313" key="8">
    <source>
        <dbReference type="Proteomes" id="UP001501734"/>
    </source>
</evidence>
<evidence type="ECO:0000259" key="6">
    <source>
        <dbReference type="Pfam" id="PF01979"/>
    </source>
</evidence>
<dbReference type="PANTHER" id="PTHR11113">
    <property type="entry name" value="N-ACETYLGLUCOSAMINE-6-PHOSPHATE DEACETYLASE"/>
    <property type="match status" value="1"/>
</dbReference>
<protein>
    <submittedName>
        <fullName evidence="7">N-acetylglucosamine-6-phosphate deacetylase</fullName>
    </submittedName>
</protein>
<evidence type="ECO:0000256" key="5">
    <source>
        <dbReference type="PIRNR" id="PIRNR038994"/>
    </source>
</evidence>
<keyword evidence="4 5" id="KW-0119">Carbohydrate metabolism</keyword>
<dbReference type="PANTHER" id="PTHR11113:SF14">
    <property type="entry name" value="N-ACETYLGLUCOSAMINE-6-PHOSPHATE DEACETYLASE"/>
    <property type="match status" value="1"/>
</dbReference>
<evidence type="ECO:0000256" key="1">
    <source>
        <dbReference type="ARBA" id="ARBA00010716"/>
    </source>
</evidence>
<evidence type="ECO:0000256" key="3">
    <source>
        <dbReference type="ARBA" id="ARBA00022801"/>
    </source>
</evidence>
<dbReference type="InterPro" id="IPR032466">
    <property type="entry name" value="Metal_Hydrolase"/>
</dbReference>
<dbReference type="SUPFAM" id="SSF51338">
    <property type="entry name" value="Composite domain of metallo-dependent hydrolases"/>
    <property type="match status" value="1"/>
</dbReference>
<comment type="caution">
    <text evidence="7">The sequence shown here is derived from an EMBL/GenBank/DDBJ whole genome shotgun (WGS) entry which is preliminary data.</text>
</comment>
<keyword evidence="3 5" id="KW-0378">Hydrolase</keyword>
<proteinExistence type="inferred from homology"/>
<dbReference type="Gene3D" id="3.20.20.140">
    <property type="entry name" value="Metal-dependent hydrolases"/>
    <property type="match status" value="1"/>
</dbReference>
<dbReference type="SUPFAM" id="SSF51556">
    <property type="entry name" value="Metallo-dependent hydrolases"/>
    <property type="match status" value="1"/>
</dbReference>
<dbReference type="NCBIfam" id="TIGR00221">
    <property type="entry name" value="nagA"/>
    <property type="match status" value="1"/>
</dbReference>
<dbReference type="PIRSF" id="PIRSF038994">
    <property type="entry name" value="NagA"/>
    <property type="match status" value="1"/>
</dbReference>
<reference evidence="8" key="1">
    <citation type="journal article" date="2019" name="Int. J. Syst. Evol. Microbiol.">
        <title>The Global Catalogue of Microorganisms (GCM) 10K type strain sequencing project: providing services to taxonomists for standard genome sequencing and annotation.</title>
        <authorList>
            <consortium name="The Broad Institute Genomics Platform"/>
            <consortium name="The Broad Institute Genome Sequencing Center for Infectious Disease"/>
            <person name="Wu L."/>
            <person name="Ma J."/>
        </authorList>
    </citation>
    <scope>NUCLEOTIDE SEQUENCE [LARGE SCALE GENOMIC DNA]</scope>
    <source>
        <strain evidence="8">JCM 17250</strain>
    </source>
</reference>
<evidence type="ECO:0000256" key="2">
    <source>
        <dbReference type="ARBA" id="ARBA00022723"/>
    </source>
</evidence>
<keyword evidence="8" id="KW-1185">Reference proteome</keyword>
<dbReference type="InterPro" id="IPR003764">
    <property type="entry name" value="GlcNAc_6-P_deAcase"/>
</dbReference>
<feature type="domain" description="Amidohydrolase-related" evidence="6">
    <location>
        <begin position="37"/>
        <end position="365"/>
    </location>
</feature>
<keyword evidence="2" id="KW-0479">Metal-binding</keyword>
<sequence>MIGHLLIKNGKIEQIYHDLPNDFNEPIKMIDANNLNLIPGFIDTHIHGANGADVMDATPEAIETMANYLVSEGTTSFLATTITQSTDKIERALTNLGQYQNIDTGAEMIGIHLEGPFIEKSKAGAQPLEYIIKPDLDLFNRWQQLAKHKIKTVTIAPEHDRDYQFTSALRRASVNVSAGHTDVNFSGIKEAVNHGVNQVTHLCNAMSGIGHRDIGVVGGAFLLEKIKAEIIADGIHVDTNMLKLIYQNIGSERLILITDAMRAKGLEPGDYELGGQPVVVTEDRTLLSDGTLAGSILRMIDGAKQFFAMPSVSIHDIILMASINPAKQVGVFNQKGSIEVGKDADLLLVDDDFDLKLTLKKGEIVFRGVSQ</sequence>
<organism evidence="7 8">
    <name type="scientific">Amphibacillus indicireducens</name>
    <dbReference type="NCBI Taxonomy" id="1076330"/>
    <lineage>
        <taxon>Bacteria</taxon>
        <taxon>Bacillati</taxon>
        <taxon>Bacillota</taxon>
        <taxon>Bacilli</taxon>
        <taxon>Bacillales</taxon>
        <taxon>Bacillaceae</taxon>
        <taxon>Amphibacillus</taxon>
    </lineage>
</organism>
<dbReference type="CDD" id="cd00854">
    <property type="entry name" value="NagA"/>
    <property type="match status" value="1"/>
</dbReference>
<comment type="similarity">
    <text evidence="1 5">Belongs to the metallo-dependent hydrolases superfamily. NagA family.</text>
</comment>
<gene>
    <name evidence="7" type="primary">nagA</name>
    <name evidence="7" type="ORF">GCM10022410_22870</name>
</gene>